<proteinExistence type="predicted"/>
<protein>
    <submittedName>
        <fullName evidence="2">Type II toxin-antitoxin system RelE/ParE family toxin</fullName>
    </submittedName>
</protein>
<name>A0A7Z0LVS1_9GAMM</name>
<dbReference type="InterPro" id="IPR007712">
    <property type="entry name" value="RelE/ParE_toxin"/>
</dbReference>
<dbReference type="RefSeq" id="WP_179916860.1">
    <property type="nucleotide sequence ID" value="NZ_JACCDE010000030.1"/>
</dbReference>
<keyword evidence="3" id="KW-1185">Reference proteome</keyword>
<organism evidence="2 3">
    <name type="scientific">Vreelandella glaciei</name>
    <dbReference type="NCBI Taxonomy" id="186761"/>
    <lineage>
        <taxon>Bacteria</taxon>
        <taxon>Pseudomonadati</taxon>
        <taxon>Pseudomonadota</taxon>
        <taxon>Gammaproteobacteria</taxon>
        <taxon>Oceanospirillales</taxon>
        <taxon>Halomonadaceae</taxon>
        <taxon>Vreelandella</taxon>
    </lineage>
</organism>
<comment type="caution">
    <text evidence="2">The sequence shown here is derived from an EMBL/GenBank/DDBJ whole genome shotgun (WGS) entry which is preliminary data.</text>
</comment>
<evidence type="ECO:0000256" key="1">
    <source>
        <dbReference type="ARBA" id="ARBA00022649"/>
    </source>
</evidence>
<dbReference type="AlphaFoldDB" id="A0A7Z0LVS1"/>
<keyword evidence="1" id="KW-1277">Toxin-antitoxin system</keyword>
<evidence type="ECO:0000313" key="3">
    <source>
        <dbReference type="Proteomes" id="UP000526892"/>
    </source>
</evidence>
<dbReference type="Gene3D" id="3.30.2310.20">
    <property type="entry name" value="RelE-like"/>
    <property type="match status" value="1"/>
</dbReference>
<dbReference type="Proteomes" id="UP000526892">
    <property type="component" value="Unassembled WGS sequence"/>
</dbReference>
<dbReference type="InterPro" id="IPR035093">
    <property type="entry name" value="RelE/ParE_toxin_dom_sf"/>
</dbReference>
<dbReference type="Pfam" id="PF05016">
    <property type="entry name" value="ParE_toxin"/>
    <property type="match status" value="1"/>
</dbReference>
<sequence>MTELSFHPDIYGELQEAYSWYEQQAVGLGDDFVSELESAFESIKSLPETWPKFGKRTRRFLLTKFPYAIVYKPSISTCHVVAIMHQSRKPGYWLHRA</sequence>
<evidence type="ECO:0000313" key="2">
    <source>
        <dbReference type="EMBL" id="NYS79612.1"/>
    </source>
</evidence>
<accession>A0A7Z0LVS1</accession>
<gene>
    <name evidence="2" type="ORF">HZS80_18175</name>
</gene>
<reference evidence="2 3" key="1">
    <citation type="journal article" date="2003" name="Extremophiles">
        <title>Halomonas glaciei sp. nov. isolated from fast ice of Adelie Land, Antarctica.</title>
        <authorList>
            <person name="Reddy G.S."/>
            <person name="Raghavan P.U."/>
            <person name="Sarita N.B."/>
            <person name="Prakash J.S."/>
            <person name="Nagesh N."/>
            <person name="Delille D."/>
            <person name="Shivaji S."/>
        </authorList>
    </citation>
    <scope>NUCLEOTIDE SEQUENCE [LARGE SCALE GENOMIC DNA]</scope>
    <source>
        <strain evidence="2 3">DD39</strain>
    </source>
</reference>
<dbReference type="EMBL" id="JACCDE010000030">
    <property type="protein sequence ID" value="NYS79612.1"/>
    <property type="molecule type" value="Genomic_DNA"/>
</dbReference>